<organism evidence="1 2">
    <name type="scientific">Mogibacterium kristiansenii</name>
    <dbReference type="NCBI Taxonomy" id="2606708"/>
    <lineage>
        <taxon>Bacteria</taxon>
        <taxon>Bacillati</taxon>
        <taxon>Bacillota</taxon>
        <taxon>Clostridia</taxon>
        <taxon>Peptostreptococcales</taxon>
        <taxon>Anaerovoracaceae</taxon>
        <taxon>Mogibacterium</taxon>
    </lineage>
</organism>
<evidence type="ECO:0000313" key="1">
    <source>
        <dbReference type="EMBL" id="MST71078.1"/>
    </source>
</evidence>
<gene>
    <name evidence="1" type="ORF">FYJ65_07000</name>
</gene>
<protein>
    <submittedName>
        <fullName evidence="1">Lactococcin 972 family bacteriocin</fullName>
    </submittedName>
</protein>
<comment type="caution">
    <text evidence="1">The sequence shown here is derived from an EMBL/GenBank/DDBJ whole genome shotgun (WGS) entry which is preliminary data.</text>
</comment>
<proteinExistence type="predicted"/>
<dbReference type="InterPro" id="IPR006540">
    <property type="entry name" value="Lactococcin_972"/>
</dbReference>
<dbReference type="EMBL" id="VUNA01000013">
    <property type="protein sequence ID" value="MST71078.1"/>
    <property type="molecule type" value="Genomic_DNA"/>
</dbReference>
<dbReference type="Pfam" id="PF09683">
    <property type="entry name" value="Lactococcin_972"/>
    <property type="match status" value="1"/>
</dbReference>
<dbReference type="Gene3D" id="2.60.40.2850">
    <property type="match status" value="1"/>
</dbReference>
<evidence type="ECO:0000313" key="2">
    <source>
        <dbReference type="Proteomes" id="UP000469424"/>
    </source>
</evidence>
<reference evidence="1 2" key="1">
    <citation type="submission" date="2019-08" db="EMBL/GenBank/DDBJ databases">
        <title>In-depth cultivation of the pig gut microbiome towards novel bacterial diversity and tailored functional studies.</title>
        <authorList>
            <person name="Wylensek D."/>
            <person name="Hitch T.C.A."/>
            <person name="Clavel T."/>
        </authorList>
    </citation>
    <scope>NUCLEOTIDE SEQUENCE [LARGE SCALE GENOMIC DNA]</scope>
    <source>
        <strain evidence="1 2">WCA-MUC-591-APC-4B</strain>
    </source>
</reference>
<dbReference type="Proteomes" id="UP000469424">
    <property type="component" value="Unassembled WGS sequence"/>
</dbReference>
<dbReference type="AlphaFoldDB" id="A0A6N7XIN6"/>
<keyword evidence="2" id="KW-1185">Reference proteome</keyword>
<sequence length="119" mass="13202">MLYDPELGYEVDLDNPASDTLGCTYVEGLGYKVTIDSENLAREGSYDSGWKDFYGGKWRHGVNSKHVWSKYNHSKKTHKTTVKGAGGKYSYSGWVGKGKQAAASWEKAKTGNKAWADVK</sequence>
<accession>A0A6N7XIN6</accession>
<name>A0A6N7XIN6_9FIRM</name>